<protein>
    <submittedName>
        <fullName evidence="1">Uncharacterized protein</fullName>
    </submittedName>
</protein>
<gene>
    <name evidence="1" type="ORF">LARSCL_LOCUS13807</name>
</gene>
<keyword evidence="2" id="KW-1185">Reference proteome</keyword>
<name>A0AAV2ANN0_9ARAC</name>
<evidence type="ECO:0000313" key="1">
    <source>
        <dbReference type="EMBL" id="CAL1285610.1"/>
    </source>
</evidence>
<dbReference type="AlphaFoldDB" id="A0AAV2ANN0"/>
<organism evidence="1 2">
    <name type="scientific">Larinioides sclopetarius</name>
    <dbReference type="NCBI Taxonomy" id="280406"/>
    <lineage>
        <taxon>Eukaryota</taxon>
        <taxon>Metazoa</taxon>
        <taxon>Ecdysozoa</taxon>
        <taxon>Arthropoda</taxon>
        <taxon>Chelicerata</taxon>
        <taxon>Arachnida</taxon>
        <taxon>Araneae</taxon>
        <taxon>Araneomorphae</taxon>
        <taxon>Entelegynae</taxon>
        <taxon>Araneoidea</taxon>
        <taxon>Araneidae</taxon>
        <taxon>Larinioides</taxon>
    </lineage>
</organism>
<accession>A0AAV2ANN0</accession>
<sequence>MSKSPRVCVKLVRGDYTCCCYLEYPSTRSLHMIHRLLDCLCPLYA</sequence>
<dbReference type="Proteomes" id="UP001497382">
    <property type="component" value="Unassembled WGS sequence"/>
</dbReference>
<proteinExistence type="predicted"/>
<comment type="caution">
    <text evidence="1">The sequence shown here is derived from an EMBL/GenBank/DDBJ whole genome shotgun (WGS) entry which is preliminary data.</text>
</comment>
<dbReference type="EMBL" id="CAXIEN010000192">
    <property type="protein sequence ID" value="CAL1285610.1"/>
    <property type="molecule type" value="Genomic_DNA"/>
</dbReference>
<evidence type="ECO:0000313" key="2">
    <source>
        <dbReference type="Proteomes" id="UP001497382"/>
    </source>
</evidence>
<reference evidence="1 2" key="1">
    <citation type="submission" date="2024-04" db="EMBL/GenBank/DDBJ databases">
        <authorList>
            <person name="Rising A."/>
            <person name="Reimegard J."/>
            <person name="Sonavane S."/>
            <person name="Akerstrom W."/>
            <person name="Nylinder S."/>
            <person name="Hedman E."/>
            <person name="Kallberg Y."/>
        </authorList>
    </citation>
    <scope>NUCLEOTIDE SEQUENCE [LARGE SCALE GENOMIC DNA]</scope>
</reference>